<gene>
    <name evidence="3" type="ORF">Sradi_4137900</name>
</gene>
<feature type="domain" description="Reverse transcriptase Ty1/copia-type" evidence="1">
    <location>
        <begin position="191"/>
        <end position="267"/>
    </location>
</feature>
<feature type="domain" description="Retroviral polymerase SH3-like" evidence="2">
    <location>
        <begin position="45"/>
        <end position="99"/>
    </location>
</feature>
<reference evidence="3" key="2">
    <citation type="journal article" date="2024" name="Plant">
        <title>Genomic evolution and insights into agronomic trait innovations of Sesamum species.</title>
        <authorList>
            <person name="Miao H."/>
            <person name="Wang L."/>
            <person name="Qu L."/>
            <person name="Liu H."/>
            <person name="Sun Y."/>
            <person name="Le M."/>
            <person name="Wang Q."/>
            <person name="Wei S."/>
            <person name="Zheng Y."/>
            <person name="Lin W."/>
            <person name="Duan Y."/>
            <person name="Cao H."/>
            <person name="Xiong S."/>
            <person name="Wang X."/>
            <person name="Wei L."/>
            <person name="Li C."/>
            <person name="Ma Q."/>
            <person name="Ju M."/>
            <person name="Zhao R."/>
            <person name="Li G."/>
            <person name="Mu C."/>
            <person name="Tian Q."/>
            <person name="Mei H."/>
            <person name="Zhang T."/>
            <person name="Gao T."/>
            <person name="Zhang H."/>
        </authorList>
    </citation>
    <scope>NUCLEOTIDE SEQUENCE</scope>
    <source>
        <strain evidence="3">G02</strain>
    </source>
</reference>
<dbReference type="EMBL" id="JACGWJ010000018">
    <property type="protein sequence ID" value="KAL0349887.1"/>
    <property type="molecule type" value="Genomic_DNA"/>
</dbReference>
<evidence type="ECO:0000259" key="1">
    <source>
        <dbReference type="Pfam" id="PF07727"/>
    </source>
</evidence>
<dbReference type="InterPro" id="IPR013103">
    <property type="entry name" value="RVT_2"/>
</dbReference>
<dbReference type="Pfam" id="PF25597">
    <property type="entry name" value="SH3_retrovirus"/>
    <property type="match status" value="1"/>
</dbReference>
<proteinExistence type="predicted"/>
<name>A0AAW2P481_SESRA</name>
<accession>A0AAW2P481</accession>
<comment type="caution">
    <text evidence="3">The sequence shown here is derived from an EMBL/GenBank/DDBJ whole genome shotgun (WGS) entry which is preliminary data.</text>
</comment>
<sequence>MISYALKTTTKFLNMAPSMIVPQTPYEICHSKLASYKYLGVWGSPAYVKRLVGNKLDSRSSLCRFVGYLKETAGYYFYDLSEKKVFVLRNAVFLKKGFFVNSRHDEVLLEETSEAAQQNDATSFEHMISTYSVPVLHRLTRESRPPDRYRFLGLTSQLDNDPRTYGEAMPDINSNKWLEAMRFEMDSIGSNQVWTLVGPPKGVKPVECKWVYKRNFGTDGEVTAFKARLVAKGYTQRPGVDFEETYSPVAMAKSIRILLAIAAWYDYEI</sequence>
<evidence type="ECO:0000313" key="3">
    <source>
        <dbReference type="EMBL" id="KAL0349887.1"/>
    </source>
</evidence>
<reference evidence="3" key="1">
    <citation type="submission" date="2020-06" db="EMBL/GenBank/DDBJ databases">
        <authorList>
            <person name="Li T."/>
            <person name="Hu X."/>
            <person name="Zhang T."/>
            <person name="Song X."/>
            <person name="Zhang H."/>
            <person name="Dai N."/>
            <person name="Sheng W."/>
            <person name="Hou X."/>
            <person name="Wei L."/>
        </authorList>
    </citation>
    <scope>NUCLEOTIDE SEQUENCE</scope>
    <source>
        <strain evidence="3">G02</strain>
        <tissue evidence="3">Leaf</tissue>
    </source>
</reference>
<dbReference type="AlphaFoldDB" id="A0AAW2P481"/>
<protein>
    <submittedName>
        <fullName evidence="3">Retrovirus-related Pol polyprotein from transposon RE2</fullName>
    </submittedName>
</protein>
<dbReference type="Pfam" id="PF07727">
    <property type="entry name" value="RVT_2"/>
    <property type="match status" value="1"/>
</dbReference>
<dbReference type="InterPro" id="IPR057670">
    <property type="entry name" value="SH3_retrovirus"/>
</dbReference>
<organism evidence="3">
    <name type="scientific">Sesamum radiatum</name>
    <name type="common">Black benniseed</name>
    <dbReference type="NCBI Taxonomy" id="300843"/>
    <lineage>
        <taxon>Eukaryota</taxon>
        <taxon>Viridiplantae</taxon>
        <taxon>Streptophyta</taxon>
        <taxon>Embryophyta</taxon>
        <taxon>Tracheophyta</taxon>
        <taxon>Spermatophyta</taxon>
        <taxon>Magnoliopsida</taxon>
        <taxon>eudicotyledons</taxon>
        <taxon>Gunneridae</taxon>
        <taxon>Pentapetalae</taxon>
        <taxon>asterids</taxon>
        <taxon>lamiids</taxon>
        <taxon>Lamiales</taxon>
        <taxon>Pedaliaceae</taxon>
        <taxon>Sesamum</taxon>
    </lineage>
</organism>
<evidence type="ECO:0000259" key="2">
    <source>
        <dbReference type="Pfam" id="PF25597"/>
    </source>
</evidence>